<proteinExistence type="inferred from homology"/>
<dbReference type="EMBL" id="JAPDFR010000006">
    <property type="protein sequence ID" value="KAK0385644.1"/>
    <property type="molecule type" value="Genomic_DNA"/>
</dbReference>
<dbReference type="CDD" id="cd21175">
    <property type="entry name" value="LPMO_AA9"/>
    <property type="match status" value="1"/>
</dbReference>
<dbReference type="AlphaFoldDB" id="A0AA39GFL1"/>
<dbReference type="InterPro" id="IPR005103">
    <property type="entry name" value="AA9_LPMO"/>
</dbReference>
<evidence type="ECO:0000256" key="5">
    <source>
        <dbReference type="ARBA" id="ARBA00023001"/>
    </source>
</evidence>
<evidence type="ECO:0000313" key="15">
    <source>
        <dbReference type="Proteomes" id="UP001175261"/>
    </source>
</evidence>
<evidence type="ECO:0000256" key="8">
    <source>
        <dbReference type="ARBA" id="ARBA00023326"/>
    </source>
</evidence>
<feature type="chain" id="PRO_5041387629" description="lytic cellulose monooxygenase (C4-dehydrogenating)" evidence="12">
    <location>
        <begin position="18"/>
        <end position="246"/>
    </location>
</feature>
<evidence type="ECO:0000256" key="2">
    <source>
        <dbReference type="ARBA" id="ARBA00004613"/>
    </source>
</evidence>
<keyword evidence="15" id="KW-1185">Reference proteome</keyword>
<feature type="domain" description="Auxiliary Activity family 9 catalytic" evidence="13">
    <location>
        <begin position="18"/>
        <end position="224"/>
    </location>
</feature>
<evidence type="ECO:0000256" key="9">
    <source>
        <dbReference type="ARBA" id="ARBA00044502"/>
    </source>
</evidence>
<dbReference type="InterPro" id="IPR049892">
    <property type="entry name" value="AA9"/>
</dbReference>
<organism evidence="14 15">
    <name type="scientific">Sarocladium strictum</name>
    <name type="common">Black bundle disease fungus</name>
    <name type="synonym">Acremonium strictum</name>
    <dbReference type="NCBI Taxonomy" id="5046"/>
    <lineage>
        <taxon>Eukaryota</taxon>
        <taxon>Fungi</taxon>
        <taxon>Dikarya</taxon>
        <taxon>Ascomycota</taxon>
        <taxon>Pezizomycotina</taxon>
        <taxon>Sordariomycetes</taxon>
        <taxon>Hypocreomycetidae</taxon>
        <taxon>Hypocreales</taxon>
        <taxon>Sarocladiaceae</taxon>
        <taxon>Sarocladium</taxon>
    </lineage>
</organism>
<keyword evidence="8" id="KW-0624">Polysaccharide degradation</keyword>
<dbReference type="GO" id="GO:0005576">
    <property type="term" value="C:extracellular region"/>
    <property type="evidence" value="ECO:0007669"/>
    <property type="project" value="UniProtKB-SubCell"/>
</dbReference>
<evidence type="ECO:0000256" key="12">
    <source>
        <dbReference type="SAM" id="SignalP"/>
    </source>
</evidence>
<reference evidence="14" key="1">
    <citation type="submission" date="2022-10" db="EMBL/GenBank/DDBJ databases">
        <title>Determination and structural analysis of whole genome sequence of Sarocladium strictum F4-1.</title>
        <authorList>
            <person name="Hu L."/>
            <person name="Jiang Y."/>
        </authorList>
    </citation>
    <scope>NUCLEOTIDE SEQUENCE</scope>
    <source>
        <strain evidence="14">F4-1</strain>
    </source>
</reference>
<evidence type="ECO:0000256" key="3">
    <source>
        <dbReference type="ARBA" id="ARBA00022525"/>
    </source>
</evidence>
<keyword evidence="5" id="KW-0136">Cellulose degradation</keyword>
<keyword evidence="7" id="KW-0119">Carbohydrate metabolism</keyword>
<dbReference type="Proteomes" id="UP001175261">
    <property type="component" value="Unassembled WGS sequence"/>
</dbReference>
<dbReference type="GO" id="GO:0030245">
    <property type="term" value="P:cellulose catabolic process"/>
    <property type="evidence" value="ECO:0007669"/>
    <property type="project" value="UniProtKB-KW"/>
</dbReference>
<protein>
    <recommendedName>
        <fullName evidence="11">lytic cellulose monooxygenase (C4-dehydrogenating)</fullName>
        <ecNumber evidence="11">1.14.99.56</ecNumber>
    </recommendedName>
</protein>
<evidence type="ECO:0000256" key="11">
    <source>
        <dbReference type="ARBA" id="ARBA00047174"/>
    </source>
</evidence>
<gene>
    <name evidence="14" type="ORF">NLU13_6821</name>
</gene>
<dbReference type="Gene3D" id="2.70.50.70">
    <property type="match status" value="1"/>
</dbReference>
<dbReference type="Pfam" id="PF03443">
    <property type="entry name" value="AA9"/>
    <property type="match status" value="1"/>
</dbReference>
<dbReference type="PANTHER" id="PTHR33353">
    <property type="entry name" value="PUTATIVE (AFU_ORTHOLOGUE AFUA_1G12560)-RELATED"/>
    <property type="match status" value="1"/>
</dbReference>
<sequence length="246" mass="26180">MKYSILNALALAVAVQGHAIFQELSVNGQRMGSLVGLRAPNQNNPVQDVTQSGITCGVVALKDSNVVTVPAGAKVGAWYQHVIGGAQYPGDVDNPIAASHKGPLTAWLTKVDNAASASHDNKQWFKVAEENFNTGSRKWAVDTLLSQDGWWYFTLPSCIAPGQYLLRVELIALHSAYSSKGAQFYTSCAQIQVTGSGNFSPGTTQTFPGAYQQNDPSIQLSIYGTSGGPDNNGKAYQAPGMRPITC</sequence>
<comment type="cofactor">
    <cofactor evidence="1">
        <name>Cu(2+)</name>
        <dbReference type="ChEBI" id="CHEBI:29036"/>
    </cofactor>
</comment>
<evidence type="ECO:0000256" key="7">
    <source>
        <dbReference type="ARBA" id="ARBA00023277"/>
    </source>
</evidence>
<dbReference type="PANTHER" id="PTHR33353:SF13">
    <property type="entry name" value="ENDOGLUCANASE II"/>
    <property type="match status" value="1"/>
</dbReference>
<evidence type="ECO:0000259" key="13">
    <source>
        <dbReference type="Pfam" id="PF03443"/>
    </source>
</evidence>
<accession>A0AA39GFL1</accession>
<dbReference type="EC" id="1.14.99.56" evidence="11"/>
<evidence type="ECO:0000256" key="10">
    <source>
        <dbReference type="ARBA" id="ARBA00045077"/>
    </source>
</evidence>
<keyword evidence="6" id="KW-1015">Disulfide bond</keyword>
<keyword evidence="3" id="KW-0964">Secreted</keyword>
<comment type="caution">
    <text evidence="14">The sequence shown here is derived from an EMBL/GenBank/DDBJ whole genome shotgun (WGS) entry which is preliminary data.</text>
</comment>
<comment type="catalytic activity">
    <reaction evidence="10">
        <text>[(1-&gt;4)-beta-D-glucosyl]n+m + reduced acceptor + O2 = 4-dehydro-beta-D-glucosyl-[(1-&gt;4)-beta-D-glucosyl]n-1 + [(1-&gt;4)-beta-D-glucosyl]m + acceptor + H2O.</text>
        <dbReference type="EC" id="1.14.99.56"/>
    </reaction>
</comment>
<comment type="subcellular location">
    <subcellularLocation>
        <location evidence="2">Secreted</location>
    </subcellularLocation>
</comment>
<evidence type="ECO:0000256" key="6">
    <source>
        <dbReference type="ARBA" id="ARBA00023157"/>
    </source>
</evidence>
<evidence type="ECO:0000313" key="14">
    <source>
        <dbReference type="EMBL" id="KAK0385644.1"/>
    </source>
</evidence>
<comment type="similarity">
    <text evidence="9">Belongs to the polysaccharide monooxygenase AA9 family.</text>
</comment>
<evidence type="ECO:0000256" key="1">
    <source>
        <dbReference type="ARBA" id="ARBA00001973"/>
    </source>
</evidence>
<keyword evidence="4 12" id="KW-0732">Signal</keyword>
<evidence type="ECO:0000256" key="4">
    <source>
        <dbReference type="ARBA" id="ARBA00022729"/>
    </source>
</evidence>
<name>A0AA39GFL1_SARSR</name>
<feature type="signal peptide" evidence="12">
    <location>
        <begin position="1"/>
        <end position="17"/>
    </location>
</feature>